<organism evidence="13 14">
    <name type="scientific">Pseudothioclava arenosa</name>
    <dbReference type="NCBI Taxonomy" id="1795308"/>
    <lineage>
        <taxon>Bacteria</taxon>
        <taxon>Pseudomonadati</taxon>
        <taxon>Pseudomonadota</taxon>
        <taxon>Alphaproteobacteria</taxon>
        <taxon>Rhodobacterales</taxon>
        <taxon>Paracoccaceae</taxon>
        <taxon>Pseudothioclava</taxon>
    </lineage>
</organism>
<evidence type="ECO:0000256" key="6">
    <source>
        <dbReference type="ARBA" id="ARBA00022801"/>
    </source>
</evidence>
<evidence type="ECO:0000256" key="1">
    <source>
        <dbReference type="ARBA" id="ARBA00001947"/>
    </source>
</evidence>
<comment type="subcellular location">
    <subcellularLocation>
        <location evidence="2">Membrane</location>
        <topology evidence="2">Multi-pass membrane protein</topology>
    </subcellularLocation>
</comment>
<gene>
    <name evidence="13" type="primary">rseP</name>
    <name evidence="13" type="ORF">CLN94_11610</name>
</gene>
<dbReference type="InterPro" id="IPR041489">
    <property type="entry name" value="PDZ_6"/>
</dbReference>
<dbReference type="InterPro" id="IPR008915">
    <property type="entry name" value="Peptidase_M50"/>
</dbReference>
<feature type="transmembrane region" description="Helical" evidence="11">
    <location>
        <begin position="111"/>
        <end position="139"/>
    </location>
</feature>
<dbReference type="EMBL" id="NTJD01000009">
    <property type="protein sequence ID" value="PCD75800.1"/>
    <property type="molecule type" value="Genomic_DNA"/>
</dbReference>
<keyword evidence="6 11" id="KW-0378">Hydrolase</keyword>
<dbReference type="RefSeq" id="WP_096434119.1">
    <property type="nucleotide sequence ID" value="NZ_NTJD01000009.1"/>
</dbReference>
<dbReference type="InterPro" id="IPR001478">
    <property type="entry name" value="PDZ"/>
</dbReference>
<evidence type="ECO:0000256" key="7">
    <source>
        <dbReference type="ARBA" id="ARBA00022833"/>
    </source>
</evidence>
<evidence type="ECO:0000256" key="11">
    <source>
        <dbReference type="RuleBase" id="RU362031"/>
    </source>
</evidence>
<evidence type="ECO:0000256" key="10">
    <source>
        <dbReference type="ARBA" id="ARBA00023136"/>
    </source>
</evidence>
<keyword evidence="11" id="KW-0479">Metal-binding</keyword>
<feature type="transmembrane region" description="Helical" evidence="11">
    <location>
        <begin position="418"/>
        <end position="439"/>
    </location>
</feature>
<comment type="similarity">
    <text evidence="3 11">Belongs to the peptidase M50B family.</text>
</comment>
<reference evidence="13 14" key="1">
    <citation type="submission" date="2017-09" db="EMBL/GenBank/DDBJ databases">
        <title>A multilocus sequence analysis scheme for characterization of bacteria in the genus Thioclava.</title>
        <authorList>
            <person name="Liu Y."/>
            <person name="Shao Z."/>
        </authorList>
    </citation>
    <scope>NUCLEOTIDE SEQUENCE [LARGE SCALE GENOMIC DNA]</scope>
    <source>
        <strain evidence="13 14">CAU 1312</strain>
    </source>
</reference>
<dbReference type="PANTHER" id="PTHR42837:SF2">
    <property type="entry name" value="MEMBRANE METALLOPROTEASE ARASP2, CHLOROPLASTIC-RELATED"/>
    <property type="match status" value="1"/>
</dbReference>
<dbReference type="SMART" id="SM00228">
    <property type="entry name" value="PDZ"/>
    <property type="match status" value="1"/>
</dbReference>
<evidence type="ECO:0000313" key="14">
    <source>
        <dbReference type="Proteomes" id="UP000243507"/>
    </source>
</evidence>
<sequence>MEFLGGFADLLYTIVSFVIALSVIVTVHEYGHYIIGRISGIKAEVFSLGFGPKLISRVDKQGTRWQIAAIPLGGYVKFLGDANAASAGVDEGAMAVLSPEERRHTMHGAPLWARAATVAAGPVFNFILSILVIAGLMMWSGTPTEKPAIATLIELPEGTGDLRPGDQIIAIEGQETPDYDTINTLVEKLPSQPTLTWRIERDGVSQEITGPQLFPPVLVGVAPSSAAYDAGILPDDVIVSIDGAPIWRFADLQAAVRAAEGKPLALEIWSPSSGETRPVTLSARRTDLPVGDGVFETRWLIGANGGFVFEPETRPTAISDALIGGVRQTWGIVAQSISGLKAMILKQISSCNLSGALRIAESSAAAAKGGMPDFIWFIAVLSTAVGFLNLLPIPVLDGGHLMFHLWEGITGKPPSDKVLNALMAMGLSLVLTLMLFGLWNDLFC</sequence>
<keyword evidence="14" id="KW-1185">Reference proteome</keyword>
<dbReference type="SUPFAM" id="SSF50156">
    <property type="entry name" value="PDZ domain-like"/>
    <property type="match status" value="2"/>
</dbReference>
<dbReference type="NCBIfam" id="TIGR00054">
    <property type="entry name" value="RIP metalloprotease RseP"/>
    <property type="match status" value="1"/>
</dbReference>
<keyword evidence="4 13" id="KW-0645">Protease</keyword>
<dbReference type="EC" id="3.4.24.-" evidence="11"/>
<evidence type="ECO:0000256" key="3">
    <source>
        <dbReference type="ARBA" id="ARBA00007931"/>
    </source>
</evidence>
<dbReference type="Pfam" id="PF02163">
    <property type="entry name" value="Peptidase_M50"/>
    <property type="match status" value="1"/>
</dbReference>
<feature type="transmembrane region" description="Helical" evidence="11">
    <location>
        <begin position="374"/>
        <end position="397"/>
    </location>
</feature>
<comment type="caution">
    <text evidence="13">The sequence shown here is derived from an EMBL/GenBank/DDBJ whole genome shotgun (WGS) entry which is preliminary data.</text>
</comment>
<name>A0A2A4CNA4_9RHOB</name>
<dbReference type="PANTHER" id="PTHR42837">
    <property type="entry name" value="REGULATOR OF SIGMA-E PROTEASE RSEP"/>
    <property type="match status" value="1"/>
</dbReference>
<dbReference type="GO" id="GO:0016020">
    <property type="term" value="C:membrane"/>
    <property type="evidence" value="ECO:0007669"/>
    <property type="project" value="UniProtKB-SubCell"/>
</dbReference>
<keyword evidence="8 11" id="KW-1133">Transmembrane helix</keyword>
<feature type="domain" description="PDZ" evidence="12">
    <location>
        <begin position="200"/>
        <end position="272"/>
    </location>
</feature>
<dbReference type="Pfam" id="PF17820">
    <property type="entry name" value="PDZ_6"/>
    <property type="match status" value="1"/>
</dbReference>
<dbReference type="GO" id="GO:0004222">
    <property type="term" value="F:metalloendopeptidase activity"/>
    <property type="evidence" value="ECO:0007669"/>
    <property type="project" value="InterPro"/>
</dbReference>
<evidence type="ECO:0000256" key="4">
    <source>
        <dbReference type="ARBA" id="ARBA00022670"/>
    </source>
</evidence>
<evidence type="ECO:0000259" key="12">
    <source>
        <dbReference type="SMART" id="SM00228"/>
    </source>
</evidence>
<dbReference type="InterPro" id="IPR004387">
    <property type="entry name" value="Pept_M50_Zn"/>
</dbReference>
<keyword evidence="7 11" id="KW-0862">Zinc</keyword>
<dbReference type="InterPro" id="IPR036034">
    <property type="entry name" value="PDZ_sf"/>
</dbReference>
<evidence type="ECO:0000256" key="8">
    <source>
        <dbReference type="ARBA" id="ARBA00022989"/>
    </source>
</evidence>
<dbReference type="GO" id="GO:0006508">
    <property type="term" value="P:proteolysis"/>
    <property type="evidence" value="ECO:0007669"/>
    <property type="project" value="UniProtKB-KW"/>
</dbReference>
<keyword evidence="5 11" id="KW-0812">Transmembrane</keyword>
<evidence type="ECO:0000256" key="5">
    <source>
        <dbReference type="ARBA" id="ARBA00022692"/>
    </source>
</evidence>
<proteinExistence type="inferred from homology"/>
<dbReference type="GO" id="GO:0046872">
    <property type="term" value="F:metal ion binding"/>
    <property type="evidence" value="ECO:0007669"/>
    <property type="project" value="UniProtKB-KW"/>
</dbReference>
<dbReference type="OrthoDB" id="9782003at2"/>
<evidence type="ECO:0000313" key="13">
    <source>
        <dbReference type="EMBL" id="PCD75800.1"/>
    </source>
</evidence>
<accession>A0A2A4CNA4</accession>
<evidence type="ECO:0000256" key="9">
    <source>
        <dbReference type="ARBA" id="ARBA00023049"/>
    </source>
</evidence>
<dbReference type="CDD" id="cd06163">
    <property type="entry name" value="S2P-M50_PDZ_RseP-like"/>
    <property type="match status" value="1"/>
</dbReference>
<dbReference type="AlphaFoldDB" id="A0A2A4CNA4"/>
<keyword evidence="10 11" id="KW-0472">Membrane</keyword>
<feature type="transmembrane region" description="Helical" evidence="11">
    <location>
        <begin position="6"/>
        <end position="27"/>
    </location>
</feature>
<dbReference type="Proteomes" id="UP000243507">
    <property type="component" value="Unassembled WGS sequence"/>
</dbReference>
<dbReference type="Gene3D" id="2.30.42.10">
    <property type="match status" value="2"/>
</dbReference>
<evidence type="ECO:0000256" key="2">
    <source>
        <dbReference type="ARBA" id="ARBA00004141"/>
    </source>
</evidence>
<protein>
    <recommendedName>
        <fullName evidence="11">Zinc metalloprotease</fullName>
        <ecNumber evidence="11">3.4.24.-</ecNumber>
    </recommendedName>
</protein>
<keyword evidence="9 11" id="KW-0482">Metalloprotease</keyword>
<comment type="cofactor">
    <cofactor evidence="1 11">
        <name>Zn(2+)</name>
        <dbReference type="ChEBI" id="CHEBI:29105"/>
    </cofactor>
</comment>